<keyword evidence="4" id="KW-1185">Reference proteome</keyword>
<feature type="domain" description="PucR C-terminal helix-turn-helix" evidence="2">
    <location>
        <begin position="550"/>
        <end position="607"/>
    </location>
</feature>
<dbReference type="InterPro" id="IPR051448">
    <property type="entry name" value="CdaR-like_regulators"/>
</dbReference>
<protein>
    <submittedName>
        <fullName evidence="3">PucR family transcriptional regulator</fullName>
    </submittedName>
</protein>
<evidence type="ECO:0000259" key="1">
    <source>
        <dbReference type="Pfam" id="PF07905"/>
    </source>
</evidence>
<comment type="caution">
    <text evidence="3">The sequence shown here is derived from an EMBL/GenBank/DDBJ whole genome shotgun (WGS) entry which is preliminary data.</text>
</comment>
<proteinExistence type="predicted"/>
<dbReference type="InterPro" id="IPR042070">
    <property type="entry name" value="PucR_C-HTH_sf"/>
</dbReference>
<dbReference type="Pfam" id="PF13556">
    <property type="entry name" value="HTH_30"/>
    <property type="match status" value="1"/>
</dbReference>
<dbReference type="InterPro" id="IPR025736">
    <property type="entry name" value="PucR_C-HTH_dom"/>
</dbReference>
<dbReference type="Gene3D" id="1.10.10.2840">
    <property type="entry name" value="PucR C-terminal helix-turn-helix domain"/>
    <property type="match status" value="1"/>
</dbReference>
<feature type="domain" description="Purine catabolism PurC-like" evidence="1">
    <location>
        <begin position="125"/>
        <end position="241"/>
    </location>
</feature>
<dbReference type="InterPro" id="IPR012914">
    <property type="entry name" value="PucR_dom"/>
</dbReference>
<organism evidence="3 4">
    <name type="scientific">Acidiferrimicrobium australe</name>
    <dbReference type="NCBI Taxonomy" id="2664430"/>
    <lineage>
        <taxon>Bacteria</taxon>
        <taxon>Bacillati</taxon>
        <taxon>Actinomycetota</taxon>
        <taxon>Acidimicrobiia</taxon>
        <taxon>Acidimicrobiales</taxon>
        <taxon>Acidimicrobiaceae</taxon>
        <taxon>Acidiferrimicrobium</taxon>
    </lineage>
</organism>
<accession>A0ABW9QPK7</accession>
<dbReference type="Proteomes" id="UP000437736">
    <property type="component" value="Unassembled WGS sequence"/>
</dbReference>
<evidence type="ECO:0000259" key="2">
    <source>
        <dbReference type="Pfam" id="PF13556"/>
    </source>
</evidence>
<dbReference type="PANTHER" id="PTHR33744">
    <property type="entry name" value="CARBOHYDRATE DIACID REGULATOR"/>
    <property type="match status" value="1"/>
</dbReference>
<sequence length="624" mass="66744">MNNLPPRLPVRVALDARRSGDGSRTASNCIGTGVGAQRLNRYTLLQSDVGWLAVHASSTGGCLESAKRLSARYGVRWRAGSRCLGAPPRHQAGQGCSTRCVIVGYGSASRHAHGPRRAAVLQVQDLVDQPDLRLTILAGAAGLERPVTWAHASDLPQPWDWLAGRELLMKNGRTLPRTASAQIAFFEGLHAAEVSALVIGADPQTPILSGRARRRADELRLPVLEVPYSMSFLVLSRAVADASREDLARRVARAERIYATIQVAVRRADPSAFLQRLEEELGHRVHVLDAATGDAVLRDRADHPPDPRLVEHVRETLAARSGHLPAVIRLPDRGRRSAVLVEVPAEQPTVLVAERSDGRSFDVSMHHHAATAAAVEVAHASLRADFDAQVRAAVLLRALDGRAGATELADTAPDLTSARLLAVAGDAPPATVRRVGAALRRLGVAHLLARHGAYLWVLCPAEQAELVIEAAGEGAAVGTSLPVDKPTRFPEAAREAAWAAGVAARKGARSARYGQPGSLPGLGNLEEAQALVTRVLGPLVNYDAQHGTELATSLRTFLRCRRSWSQTAAALHLHRQTVIYRMRRVSELTGRDLTETGDLAELWLAVTAQELLDDAAAGATSSAG</sequence>
<dbReference type="EMBL" id="WJHE01000109">
    <property type="protein sequence ID" value="MST31654.1"/>
    <property type="molecule type" value="Genomic_DNA"/>
</dbReference>
<name>A0ABW9QPK7_9ACTN</name>
<dbReference type="PANTHER" id="PTHR33744:SF7">
    <property type="entry name" value="PUCR FAMILY TRANSCRIPTIONAL REGULATOR"/>
    <property type="match status" value="1"/>
</dbReference>
<evidence type="ECO:0000313" key="4">
    <source>
        <dbReference type="Proteomes" id="UP000437736"/>
    </source>
</evidence>
<evidence type="ECO:0000313" key="3">
    <source>
        <dbReference type="EMBL" id="MST31654.1"/>
    </source>
</evidence>
<gene>
    <name evidence="3" type="ORF">GHK86_02780</name>
</gene>
<reference evidence="3 4" key="1">
    <citation type="submission" date="2019-11" db="EMBL/GenBank/DDBJ databases">
        <title>Acidiferrimicrobium australis gen. nov., sp. nov., an acidophilic and obligately heterotrophic, member of the Actinobacteria that catalyses dissimilatory oxido- reduction of iron isolated from metal-rich acidic water in Chile.</title>
        <authorList>
            <person name="Gonzalez D."/>
            <person name="Huber K."/>
            <person name="Hedrich S."/>
            <person name="Rojas-Villalobos C."/>
            <person name="Quatrini R."/>
            <person name="Dinamarca M.A."/>
            <person name="Schwarz A."/>
            <person name="Canales C."/>
            <person name="Nancucheo I."/>
        </authorList>
    </citation>
    <scope>NUCLEOTIDE SEQUENCE [LARGE SCALE GENOMIC DNA]</scope>
    <source>
        <strain evidence="3 4">USS-CCA1</strain>
    </source>
</reference>
<dbReference type="Pfam" id="PF07905">
    <property type="entry name" value="PucR"/>
    <property type="match status" value="1"/>
</dbReference>